<proteinExistence type="predicted"/>
<protein>
    <submittedName>
        <fullName evidence="2">Uncharacterized protein</fullName>
    </submittedName>
</protein>
<feature type="compositionally biased region" description="Pro residues" evidence="1">
    <location>
        <begin position="44"/>
        <end position="55"/>
    </location>
</feature>
<accession>A0A7S3C545</accession>
<sequence length="223" mass="22116">MAFDELVKVLREQGRLSTKELAPEAGGAGPLPGGAGAPQDGAGPPLPLPPTPAPRAAPAVPIRVDVYPLQRGVSAPEGGGTGAPVALAAAAADMLASDTAVASEQLGPPMPPVPAADRVLGGYAYQYMQPVAAPGQSPAVAWANPPAVPLATGGGRGSPLAHWSGTPPSPPAQPSLAFPQPQLQPSILLEGAPTQQLAGTGGRTLRTPAFELTAKAYSSPPVP</sequence>
<reference evidence="2" key="1">
    <citation type="submission" date="2021-01" db="EMBL/GenBank/DDBJ databases">
        <authorList>
            <person name="Corre E."/>
            <person name="Pelletier E."/>
            <person name="Niang G."/>
            <person name="Scheremetjew M."/>
            <person name="Finn R."/>
            <person name="Kale V."/>
            <person name="Holt S."/>
            <person name="Cochrane G."/>
            <person name="Meng A."/>
            <person name="Brown T."/>
            <person name="Cohen L."/>
        </authorList>
    </citation>
    <scope>NUCLEOTIDE SEQUENCE</scope>
    <source>
        <strain evidence="2">RCC927</strain>
    </source>
</reference>
<dbReference type="EMBL" id="HBHY01021201">
    <property type="protein sequence ID" value="CAE0152116.1"/>
    <property type="molecule type" value="Transcribed_RNA"/>
</dbReference>
<evidence type="ECO:0000256" key="1">
    <source>
        <dbReference type="SAM" id="MobiDB-lite"/>
    </source>
</evidence>
<dbReference type="AlphaFoldDB" id="A0A7S3C545"/>
<name>A0A7S3C545_9VIRI</name>
<gene>
    <name evidence="2" type="ORF">PSIN1315_LOCUS13577</name>
</gene>
<organism evidence="2">
    <name type="scientific">Prasinoderma singulare</name>
    <dbReference type="NCBI Taxonomy" id="676789"/>
    <lineage>
        <taxon>Eukaryota</taxon>
        <taxon>Viridiplantae</taxon>
        <taxon>Prasinodermophyta</taxon>
        <taxon>Prasinodermophyceae</taxon>
        <taxon>Prasinodermales</taxon>
        <taxon>Prasinodermaceae</taxon>
        <taxon>Prasinoderma</taxon>
    </lineage>
</organism>
<feature type="region of interest" description="Disordered" evidence="1">
    <location>
        <begin position="15"/>
        <end position="59"/>
    </location>
</feature>
<feature type="compositionally biased region" description="Gly residues" evidence="1">
    <location>
        <begin position="26"/>
        <end position="36"/>
    </location>
</feature>
<evidence type="ECO:0000313" key="2">
    <source>
        <dbReference type="EMBL" id="CAE0152116.1"/>
    </source>
</evidence>
<feature type="region of interest" description="Disordered" evidence="1">
    <location>
        <begin position="153"/>
        <end position="179"/>
    </location>
</feature>